<keyword evidence="2" id="KW-1185">Reference proteome</keyword>
<organism evidence="1 2">
    <name type="scientific">Trametes cubensis</name>
    <dbReference type="NCBI Taxonomy" id="1111947"/>
    <lineage>
        <taxon>Eukaryota</taxon>
        <taxon>Fungi</taxon>
        <taxon>Dikarya</taxon>
        <taxon>Basidiomycota</taxon>
        <taxon>Agaricomycotina</taxon>
        <taxon>Agaricomycetes</taxon>
        <taxon>Polyporales</taxon>
        <taxon>Polyporaceae</taxon>
        <taxon>Trametes</taxon>
    </lineage>
</organism>
<comment type="caution">
    <text evidence="1">The sequence shown here is derived from an EMBL/GenBank/DDBJ whole genome shotgun (WGS) entry which is preliminary data.</text>
</comment>
<reference evidence="1" key="1">
    <citation type="submission" date="2022-11" db="EMBL/GenBank/DDBJ databases">
        <title>Genome Sequence of Cubamyces cubensis.</title>
        <authorList>
            <person name="Buettner E."/>
        </authorList>
    </citation>
    <scope>NUCLEOTIDE SEQUENCE</scope>
    <source>
        <strain evidence="1">MPL-01</strain>
    </source>
</reference>
<evidence type="ECO:0000313" key="1">
    <source>
        <dbReference type="EMBL" id="KAJ8456816.1"/>
    </source>
</evidence>
<dbReference type="EMBL" id="JAPEVG010000629">
    <property type="protein sequence ID" value="KAJ8456816.1"/>
    <property type="molecule type" value="Genomic_DNA"/>
</dbReference>
<dbReference type="AlphaFoldDB" id="A0AAD7TIC3"/>
<protein>
    <submittedName>
        <fullName evidence="1">Uncharacterized protein</fullName>
    </submittedName>
</protein>
<name>A0AAD7TIC3_9APHY</name>
<accession>A0AAD7TIC3</accession>
<proteinExistence type="predicted"/>
<dbReference type="Proteomes" id="UP001215151">
    <property type="component" value="Unassembled WGS sequence"/>
</dbReference>
<gene>
    <name evidence="1" type="ORF">ONZ51_g11896</name>
</gene>
<sequence length="245" mass="26532">MARTVAERLAFVKDLQTETPAHPVLRAAAAADQPSAAVAAGSSVSFVGDLPLGMRADVLNSTLLAQLASNKKYDRQKETAQWYDYYKTVLETVGWVAEGFGLGAQSDAKSYGSVDKLLLKLAATFLTAPEFDLFQTMIDSLKEDKNSDQVKLFDSQSKSFNDANFQLGVASNAQGNAQFKIGVYTYSASENIDRVLFYTFGNQSVSFYAGSQTMVLNDGVYGQVRQAVLDKLGSNAVNLVDSIDI</sequence>
<evidence type="ECO:0000313" key="2">
    <source>
        <dbReference type="Proteomes" id="UP001215151"/>
    </source>
</evidence>